<comment type="cofactor">
    <cofactor evidence="1">
        <name>Mn(2+)</name>
        <dbReference type="ChEBI" id="CHEBI:29035"/>
    </cofactor>
</comment>
<evidence type="ECO:0000313" key="14">
    <source>
        <dbReference type="EMBL" id="KAG8076607.1"/>
    </source>
</evidence>
<keyword evidence="8" id="KW-0479">Metal-binding</keyword>
<dbReference type="GO" id="GO:0031123">
    <property type="term" value="P:RNA 3'-end processing"/>
    <property type="evidence" value="ECO:0007669"/>
    <property type="project" value="TreeGrafter"/>
</dbReference>
<feature type="domain" description="Poly(A) RNA polymerase mitochondrial-like central palm" evidence="13">
    <location>
        <begin position="293"/>
        <end position="422"/>
    </location>
</feature>
<dbReference type="GO" id="GO:0005737">
    <property type="term" value="C:cytoplasm"/>
    <property type="evidence" value="ECO:0007669"/>
    <property type="project" value="UniProtKB-SubCell"/>
</dbReference>
<feature type="region of interest" description="Disordered" evidence="11">
    <location>
        <begin position="58"/>
        <end position="133"/>
    </location>
</feature>
<keyword evidence="9" id="KW-0460">Magnesium</keyword>
<dbReference type="GO" id="GO:0000956">
    <property type="term" value="P:nuclear-transcribed mRNA catabolic process"/>
    <property type="evidence" value="ECO:0007669"/>
    <property type="project" value="UniProtKB-ARBA"/>
</dbReference>
<dbReference type="InterPro" id="IPR054708">
    <property type="entry name" value="MTPAP-like_central"/>
</dbReference>
<dbReference type="PANTHER" id="PTHR12271">
    <property type="entry name" value="POLY A POLYMERASE CID PAP -RELATED"/>
    <property type="match status" value="1"/>
</dbReference>
<protein>
    <recommendedName>
        <fullName evidence="5">RNA uridylyltransferase</fullName>
        <ecNumber evidence="5">2.7.7.52</ecNumber>
    </recommendedName>
</protein>
<gene>
    <name evidence="14" type="ORF">GUJ93_ZPchr0006g42434</name>
</gene>
<sequence length="612" mass="68655">MRFEKQSCLLGSSLFTVHTTRSRRHAVPRTNHRGAMAGDEPLRRPLADEGFLRFLLPAPKPTSGPTAASSPPALFAPPHRLITPPVSLPQPHPDERLFIVPPTRPSWLPPPSPPPPPRYPARQVGTEPRARNAGGYHGCRNGVVWRKFGGFVGDGGRPGFERRKVGRGFIGTANVGEAGVERRAATLREKKVWVAVEKKGKDGGDEDQASVGAGYAGGDERDEQMDLNDDQDDGDTNDPFAISADQELAEGGVEKLIEQFGSRSDQAPPRPPVRTRRWWIERRHDIDAFTPGLLSLYESLKPSEEHKAKQRQLIESLTKYVSKQWPNAQLHLYGSCANSFGTSHSDVDVCLEIDIGAGCAAEVLLTLAETLRTNDFDNVEAITSARVPIVRMSDPGSEFSCDICINNLFAVANTKLLKDYAQIDERLLQLAFIVKHWAKLRGVNETYRGTLSSYAYVLMCISFLQQREPKILPCLQEMEPTYTMAVDGTECAYFDEVRQLHNFGAENKESIAELLWAFFHYWAFHHDYRKDVISIRTGKTISKQEKNWTTRVGNDRHLVCIEDPFETSHDLGRVVDRRTIGILREEFERAASILQNDDDPCAVLFEPYHYEP</sequence>
<dbReference type="CDD" id="cd05402">
    <property type="entry name" value="NT_PAP_TUTase"/>
    <property type="match status" value="1"/>
</dbReference>
<evidence type="ECO:0000256" key="10">
    <source>
        <dbReference type="ARBA" id="ARBA00049105"/>
    </source>
</evidence>
<dbReference type="GO" id="GO:0050265">
    <property type="term" value="F:RNA uridylyltransferase activity"/>
    <property type="evidence" value="ECO:0007669"/>
    <property type="project" value="UniProtKB-EC"/>
</dbReference>
<evidence type="ECO:0000256" key="9">
    <source>
        <dbReference type="ARBA" id="ARBA00022842"/>
    </source>
</evidence>
<dbReference type="FunFam" id="3.30.460.10:FF:000067">
    <property type="entry name" value="Terminal uridylyltransferase cid1"/>
    <property type="match status" value="1"/>
</dbReference>
<keyword evidence="15" id="KW-1185">Reference proteome</keyword>
<dbReference type="GO" id="GO:0046872">
    <property type="term" value="F:metal ion binding"/>
    <property type="evidence" value="ECO:0007669"/>
    <property type="project" value="UniProtKB-KW"/>
</dbReference>
<evidence type="ECO:0000256" key="8">
    <source>
        <dbReference type="ARBA" id="ARBA00022723"/>
    </source>
</evidence>
<evidence type="ECO:0000256" key="5">
    <source>
        <dbReference type="ARBA" id="ARBA00012472"/>
    </source>
</evidence>
<comment type="similarity">
    <text evidence="4">Belongs to the DNA polymerase type-B-like family.</text>
</comment>
<evidence type="ECO:0000256" key="6">
    <source>
        <dbReference type="ARBA" id="ARBA00022490"/>
    </source>
</evidence>
<feature type="region of interest" description="Disordered" evidence="11">
    <location>
        <begin position="199"/>
        <end position="240"/>
    </location>
</feature>
<keyword evidence="6" id="KW-0963">Cytoplasm</keyword>
<feature type="compositionally biased region" description="Low complexity" evidence="11">
    <location>
        <begin position="61"/>
        <end position="78"/>
    </location>
</feature>
<evidence type="ECO:0000256" key="2">
    <source>
        <dbReference type="ARBA" id="ARBA00001946"/>
    </source>
</evidence>
<dbReference type="InterPro" id="IPR002058">
    <property type="entry name" value="PAP_assoc"/>
</dbReference>
<organism evidence="14 15">
    <name type="scientific">Zizania palustris</name>
    <name type="common">Northern wild rice</name>
    <dbReference type="NCBI Taxonomy" id="103762"/>
    <lineage>
        <taxon>Eukaryota</taxon>
        <taxon>Viridiplantae</taxon>
        <taxon>Streptophyta</taxon>
        <taxon>Embryophyta</taxon>
        <taxon>Tracheophyta</taxon>
        <taxon>Spermatophyta</taxon>
        <taxon>Magnoliopsida</taxon>
        <taxon>Liliopsida</taxon>
        <taxon>Poales</taxon>
        <taxon>Poaceae</taxon>
        <taxon>BOP clade</taxon>
        <taxon>Oryzoideae</taxon>
        <taxon>Oryzeae</taxon>
        <taxon>Zizaniinae</taxon>
        <taxon>Zizania</taxon>
    </lineage>
</organism>
<dbReference type="FunFam" id="1.10.1410.10:FF:000018">
    <property type="entry name" value="Terminal uridylyltransferase cid1"/>
    <property type="match status" value="1"/>
</dbReference>
<evidence type="ECO:0000259" key="12">
    <source>
        <dbReference type="Pfam" id="PF03828"/>
    </source>
</evidence>
<comment type="catalytic activity">
    <reaction evidence="10">
        <text>RNA(n) + UTP = RNA(n)-3'-uridine ribonucleotide + diphosphate</text>
        <dbReference type="Rhea" id="RHEA:14785"/>
        <dbReference type="Rhea" id="RHEA-COMP:14527"/>
        <dbReference type="Rhea" id="RHEA-COMP:17348"/>
        <dbReference type="ChEBI" id="CHEBI:33019"/>
        <dbReference type="ChEBI" id="CHEBI:46398"/>
        <dbReference type="ChEBI" id="CHEBI:140395"/>
        <dbReference type="ChEBI" id="CHEBI:173116"/>
        <dbReference type="EC" id="2.7.7.52"/>
    </reaction>
</comment>
<dbReference type="OrthoDB" id="407432at2759"/>
<dbReference type="Pfam" id="PF03828">
    <property type="entry name" value="PAP_assoc"/>
    <property type="match status" value="1"/>
</dbReference>
<evidence type="ECO:0000256" key="3">
    <source>
        <dbReference type="ARBA" id="ARBA00004496"/>
    </source>
</evidence>
<reference evidence="14" key="1">
    <citation type="journal article" date="2021" name="bioRxiv">
        <title>Whole Genome Assembly and Annotation of Northern Wild Rice, Zizania palustris L., Supports a Whole Genome Duplication in the Zizania Genus.</title>
        <authorList>
            <person name="Haas M."/>
            <person name="Kono T."/>
            <person name="Macchietto M."/>
            <person name="Millas R."/>
            <person name="McGilp L."/>
            <person name="Shao M."/>
            <person name="Duquette J."/>
            <person name="Hirsch C.N."/>
            <person name="Kimball J."/>
        </authorList>
    </citation>
    <scope>NUCLEOTIDE SEQUENCE</scope>
    <source>
        <tissue evidence="14">Fresh leaf tissue</tissue>
    </source>
</reference>
<dbReference type="EMBL" id="JAAALK010000283">
    <property type="protein sequence ID" value="KAG8076607.1"/>
    <property type="molecule type" value="Genomic_DNA"/>
</dbReference>
<keyword evidence="7" id="KW-0808">Transferase</keyword>
<dbReference type="Proteomes" id="UP000729402">
    <property type="component" value="Unassembled WGS sequence"/>
</dbReference>
<feature type="compositionally biased region" description="Pro residues" evidence="11">
    <location>
        <begin position="102"/>
        <end position="119"/>
    </location>
</feature>
<feature type="compositionally biased region" description="Acidic residues" evidence="11">
    <location>
        <begin position="220"/>
        <end position="236"/>
    </location>
</feature>
<accession>A0A8J5VLS7</accession>
<name>A0A8J5VLS7_ZIZPA</name>
<comment type="caution">
    <text evidence="14">The sequence shown here is derived from an EMBL/GenBank/DDBJ whole genome shotgun (WGS) entry which is preliminary data.</text>
</comment>
<evidence type="ECO:0000256" key="11">
    <source>
        <dbReference type="SAM" id="MobiDB-lite"/>
    </source>
</evidence>
<comment type="subcellular location">
    <subcellularLocation>
        <location evidence="3">Cytoplasm</location>
    </subcellularLocation>
</comment>
<feature type="domain" description="PAP-associated" evidence="12">
    <location>
        <begin position="510"/>
        <end position="569"/>
    </location>
</feature>
<evidence type="ECO:0000256" key="1">
    <source>
        <dbReference type="ARBA" id="ARBA00001936"/>
    </source>
</evidence>
<reference evidence="14" key="2">
    <citation type="submission" date="2021-02" db="EMBL/GenBank/DDBJ databases">
        <authorList>
            <person name="Kimball J.A."/>
            <person name="Haas M.W."/>
            <person name="Macchietto M."/>
            <person name="Kono T."/>
            <person name="Duquette J."/>
            <person name="Shao M."/>
        </authorList>
    </citation>
    <scope>NUCLEOTIDE SEQUENCE</scope>
    <source>
        <tissue evidence="14">Fresh leaf tissue</tissue>
    </source>
</reference>
<dbReference type="PANTHER" id="PTHR12271:SF53">
    <property type="entry name" value="RNA URIDYLYLTRANSFERASE"/>
    <property type="match status" value="1"/>
</dbReference>
<dbReference type="GO" id="GO:0010628">
    <property type="term" value="P:positive regulation of gene expression"/>
    <property type="evidence" value="ECO:0007669"/>
    <property type="project" value="UniProtKB-ARBA"/>
</dbReference>
<dbReference type="AlphaFoldDB" id="A0A8J5VLS7"/>
<dbReference type="EC" id="2.7.7.52" evidence="5"/>
<proteinExistence type="inferred from homology"/>
<comment type="cofactor">
    <cofactor evidence="2">
        <name>Mg(2+)</name>
        <dbReference type="ChEBI" id="CHEBI:18420"/>
    </cofactor>
</comment>
<dbReference type="GO" id="GO:0061157">
    <property type="term" value="P:mRNA destabilization"/>
    <property type="evidence" value="ECO:0007669"/>
    <property type="project" value="UniProtKB-ARBA"/>
</dbReference>
<evidence type="ECO:0000313" key="15">
    <source>
        <dbReference type="Proteomes" id="UP000729402"/>
    </source>
</evidence>
<evidence type="ECO:0000256" key="4">
    <source>
        <dbReference type="ARBA" id="ARBA00008593"/>
    </source>
</evidence>
<dbReference type="Pfam" id="PF22600">
    <property type="entry name" value="MTPAP-like_central"/>
    <property type="match status" value="1"/>
</dbReference>
<evidence type="ECO:0000256" key="7">
    <source>
        <dbReference type="ARBA" id="ARBA00022679"/>
    </source>
</evidence>
<evidence type="ECO:0000259" key="13">
    <source>
        <dbReference type="Pfam" id="PF22600"/>
    </source>
</evidence>